<evidence type="ECO:0000313" key="2">
    <source>
        <dbReference type="EMBL" id="AIJ48661.1"/>
    </source>
</evidence>
<dbReference type="HOGENOM" id="CLU_193137_2_0_4"/>
<name>A0A076PVB9_COMTE</name>
<reference evidence="2 3" key="1">
    <citation type="journal article" date="2014" name="Genome Announc.">
        <title>Complete Genome Sequence of Polychlorinated Biphenyl Degrader Comamonas testosteroni TK102 (NBRC 109938).</title>
        <authorList>
            <person name="Fukuda K."/>
            <person name="Hosoyama A."/>
            <person name="Tsuchikane K."/>
            <person name="Ohji S."/>
            <person name="Yamazoe A."/>
            <person name="Fujita N."/>
            <person name="Shintani M."/>
            <person name="Kimbara K."/>
        </authorList>
    </citation>
    <scope>NUCLEOTIDE SEQUENCE [LARGE SCALE GENOMIC DNA]</scope>
    <source>
        <strain evidence="2">TK102</strain>
    </source>
</reference>
<feature type="compositionally biased region" description="Polar residues" evidence="1">
    <location>
        <begin position="16"/>
        <end position="25"/>
    </location>
</feature>
<dbReference type="AlphaFoldDB" id="A0A076PVB9"/>
<evidence type="ECO:0000313" key="3">
    <source>
        <dbReference type="Proteomes" id="UP000028782"/>
    </source>
</evidence>
<proteinExistence type="predicted"/>
<dbReference type="RefSeq" id="WP_144244965.1">
    <property type="nucleotide sequence ID" value="NZ_CP006704.1"/>
</dbReference>
<dbReference type="KEGG" id="ctes:O987_22867"/>
<evidence type="ECO:0000256" key="1">
    <source>
        <dbReference type="SAM" id="MobiDB-lite"/>
    </source>
</evidence>
<gene>
    <name evidence="2" type="ORF">O987_22867</name>
</gene>
<dbReference type="Proteomes" id="UP000028782">
    <property type="component" value="Chromosome"/>
</dbReference>
<protein>
    <submittedName>
        <fullName evidence="2">Sarcosine oxidase gamma subunit</fullName>
    </submittedName>
</protein>
<sequence length="59" mass="6165">MTKPSVRRSAPAPGSQPESPVTQTAVSRIQGAVAIKTGGSVPKGSYVDRMQQAIAKKQE</sequence>
<feature type="region of interest" description="Disordered" evidence="1">
    <location>
        <begin position="1"/>
        <end position="25"/>
    </location>
</feature>
<organism evidence="2 3">
    <name type="scientific">Comamonas testosteroni TK102</name>
    <dbReference type="NCBI Taxonomy" id="1392005"/>
    <lineage>
        <taxon>Bacteria</taxon>
        <taxon>Pseudomonadati</taxon>
        <taxon>Pseudomonadota</taxon>
        <taxon>Betaproteobacteria</taxon>
        <taxon>Burkholderiales</taxon>
        <taxon>Comamonadaceae</taxon>
        <taxon>Comamonas</taxon>
    </lineage>
</organism>
<dbReference type="EMBL" id="CP006704">
    <property type="protein sequence ID" value="AIJ48661.1"/>
    <property type="molecule type" value="Genomic_DNA"/>
</dbReference>
<accession>A0A076PVB9</accession>